<feature type="domain" description="DNA2/NAM7 helicase helicase" evidence="3">
    <location>
        <begin position="625"/>
        <end position="749"/>
    </location>
</feature>
<sequence length="1159" mass="134541">MYHNIQKIVDAIQNHYKISFIYEQSNKGNFNREIQPYYLFEYKRKPYLVGLVTQLKEVRYFKVQKISTVATMPIYSQPPLISFDQLIKEQNAFAASDCSLADVYDKEWVLRLQNLLEEKETQKDSKVQRLMEYYVNALKSEQLSDLEIDLNDHDFFHALAGAHCLELVEIQGSEYTLDSKFASEYVHWDKQLKRQPELSIHLGYPLQKAGTKKYVPILYFETIYNIENNSIKLKNNNPYINVKFMDEYTNFTEEDAKAYASDVLSNIKTLKDRSGKPNGLVDGGILFLHKSAVSQVKFLKELQDIGNKPNRKYLAPLKKIVETNFGIPKRPTYENVYSIVPMNMNQQDSVKHSTNDITLIQGPPGTGKTQTILNLIANAVIRGEKVLVASTNNKAVDNVYEKLIKKELFKGTLRVGNAKFREDAVKVIAKELKDIPKQPEEDMMELTEKSETLSKIIEEIQRKLHRIEEIRTMLKDVASSQMYLEGLLTENVVSISDFQMLIGIMESDYRTLDSQLNFLQALSAKISQKTTQTQKGFWKLLSSIGVQVETIFTNKYRKRISKLGVRNTYLLPYQKLESFHIELQNYISAIQYRMLGLKKDSLVEELQSYDEAKLKHDFTINQEKKCGTDKKILSVYDVKRQQLFPQEDKDFLAAKLSPVSYSSSENRPSKEKREFSFSDSTYFDKIIKLFPVYLCTNQSVPSCVPFDFEFDLVIIDEASQCTIPASLPAVKRAKRLVVVGDNLQLNPVVTVDENFDKNLLEKYQLHHERNSRKQPLYLFKNQSLFDVFDDTLEDPFRFFLNEHFRCHPDIIQFSNIHFYQRLKIMTKNSEGPIKGFVTLDVDTTNLTIDFSKKKYVNQYEFKRIIHFIDYHFNDIKHLSVGIITPLTKQKQFIIDSVKQLAETVEDDEKQQFYKRLIQEDGIGTVHTFQGGERDIIFFSTVISPGINPKVVKWMNQNTTLINVAVTRAIQAFIIVADLKYLGQAGGILKDLSLYAQKKGTPIETRDMKSVYQVTKSIYKQKNNPHVKELLNKGEQYFYDVLHQTIEKQYPDLKINFQMRVCDVIKIEKGNLSYEMYSFALRSHFDFILYIEDTYEPVAAFEYDGWYHRNDPKTISNDKKKDSLCENADFTLIRIPSTAKLSEQYLFAKLSPYLEEGETS</sequence>
<reference evidence="6 7" key="1">
    <citation type="submission" date="2018-12" db="EMBL/GenBank/DDBJ databases">
        <title>Bacillus chawlae sp. nov., Bacillus glennii sp. nov., and Bacillus saganii sp. nov. Isolated from the Vehicle Assembly Building at Kennedy Space Center where the Viking Spacecraft were Assembled.</title>
        <authorList>
            <person name="Seuylemezian A."/>
            <person name="Vaishampayan P."/>
        </authorList>
    </citation>
    <scope>NUCLEOTIDE SEQUENCE [LARGE SCALE GENOMIC DNA]</scope>
    <source>
        <strain evidence="6 7">L5</strain>
    </source>
</reference>
<dbReference type="Pfam" id="PF13086">
    <property type="entry name" value="AAA_11"/>
    <property type="match status" value="2"/>
</dbReference>
<keyword evidence="7" id="KW-1185">Reference proteome</keyword>
<dbReference type="InterPro" id="IPR024402">
    <property type="entry name" value="DUF2726"/>
</dbReference>
<dbReference type="Gene3D" id="3.40.960.10">
    <property type="entry name" value="VSR Endonuclease"/>
    <property type="match status" value="1"/>
</dbReference>
<dbReference type="Gene3D" id="3.40.50.300">
    <property type="entry name" value="P-loop containing nucleotide triphosphate hydrolases"/>
    <property type="match status" value="3"/>
</dbReference>
<dbReference type="Pfam" id="PF13280">
    <property type="entry name" value="WYL"/>
    <property type="match status" value="1"/>
</dbReference>
<accession>A0A3S0U7Y8</accession>
<evidence type="ECO:0000259" key="4">
    <source>
        <dbReference type="Pfam" id="PF13087"/>
    </source>
</evidence>
<dbReference type="SUPFAM" id="SSF52540">
    <property type="entry name" value="P-loop containing nucleoside triphosphate hydrolases"/>
    <property type="match status" value="1"/>
</dbReference>
<feature type="domain" description="WYL" evidence="5">
    <location>
        <begin position="4"/>
        <end position="69"/>
    </location>
</feature>
<dbReference type="GO" id="GO:0001147">
    <property type="term" value="F:transcription termination site sequence-specific DNA binding"/>
    <property type="evidence" value="ECO:0007669"/>
    <property type="project" value="TreeGrafter"/>
</dbReference>
<feature type="domain" description="DUF2726" evidence="2">
    <location>
        <begin position="1027"/>
        <end position="1139"/>
    </location>
</feature>
<evidence type="ECO:0000259" key="3">
    <source>
        <dbReference type="Pfam" id="PF13086"/>
    </source>
</evidence>
<keyword evidence="1" id="KW-0175">Coiled coil</keyword>
<gene>
    <name evidence="6" type="ORF">ELQ35_01735</name>
</gene>
<evidence type="ECO:0000259" key="2">
    <source>
        <dbReference type="Pfam" id="PF10881"/>
    </source>
</evidence>
<protein>
    <submittedName>
        <fullName evidence="6">DUF2726 domain-containing protein</fullName>
    </submittedName>
</protein>
<dbReference type="RefSeq" id="WP_126863121.1">
    <property type="nucleotide sequence ID" value="NZ_JAUSTX010000029.1"/>
</dbReference>
<comment type="caution">
    <text evidence="6">The sequence shown here is derived from an EMBL/GenBank/DDBJ whole genome shotgun (WGS) entry which is preliminary data.</text>
</comment>
<evidence type="ECO:0000259" key="5">
    <source>
        <dbReference type="Pfam" id="PF13280"/>
    </source>
</evidence>
<dbReference type="PROSITE" id="PS52050">
    <property type="entry name" value="WYL"/>
    <property type="match status" value="1"/>
</dbReference>
<dbReference type="EMBL" id="RYZZ01000001">
    <property type="protein sequence ID" value="RUQ32830.1"/>
    <property type="molecule type" value="Genomic_DNA"/>
</dbReference>
<dbReference type="InterPro" id="IPR041677">
    <property type="entry name" value="DNA2/NAM7_AAA_11"/>
</dbReference>
<dbReference type="InterPro" id="IPR041679">
    <property type="entry name" value="DNA2/NAM7-like_C"/>
</dbReference>
<feature type="domain" description="DNA2/NAM7 helicase helicase" evidence="3">
    <location>
        <begin position="343"/>
        <end position="519"/>
    </location>
</feature>
<dbReference type="OrthoDB" id="9757917at2"/>
<dbReference type="PANTHER" id="PTHR10887:SF495">
    <property type="entry name" value="HELICASE SENATAXIN ISOFORM X1-RELATED"/>
    <property type="match status" value="1"/>
</dbReference>
<dbReference type="InterPro" id="IPR027417">
    <property type="entry name" value="P-loop_NTPase"/>
</dbReference>
<dbReference type="InterPro" id="IPR047187">
    <property type="entry name" value="SF1_C_Upf1"/>
</dbReference>
<dbReference type="InterPro" id="IPR026881">
    <property type="entry name" value="WYL_dom"/>
</dbReference>
<feature type="domain" description="DNA2/NAM7 helicase-like C-terminal" evidence="4">
    <location>
        <begin position="782"/>
        <end position="977"/>
    </location>
</feature>
<dbReference type="Pfam" id="PF13087">
    <property type="entry name" value="AAA_12"/>
    <property type="match status" value="1"/>
</dbReference>
<organism evidence="6 7">
    <name type="scientific">Peribacillus cavernae</name>
    <dbReference type="NCBI Taxonomy" id="1674310"/>
    <lineage>
        <taxon>Bacteria</taxon>
        <taxon>Bacillati</taxon>
        <taxon>Bacillota</taxon>
        <taxon>Bacilli</taxon>
        <taxon>Bacillales</taxon>
        <taxon>Bacillaceae</taxon>
        <taxon>Peribacillus</taxon>
    </lineage>
</organism>
<feature type="coiled-coil region" evidence="1">
    <location>
        <begin position="443"/>
        <end position="477"/>
    </location>
</feature>
<dbReference type="InterPro" id="IPR045055">
    <property type="entry name" value="DNA2/NAM7-like"/>
</dbReference>
<evidence type="ECO:0000313" key="6">
    <source>
        <dbReference type="EMBL" id="RUQ32830.1"/>
    </source>
</evidence>
<dbReference type="AlphaFoldDB" id="A0A3S0U7Y8"/>
<dbReference type="GO" id="GO:0006369">
    <property type="term" value="P:termination of RNA polymerase II transcription"/>
    <property type="evidence" value="ECO:0007669"/>
    <property type="project" value="TreeGrafter"/>
</dbReference>
<dbReference type="PANTHER" id="PTHR10887">
    <property type="entry name" value="DNA2/NAM7 HELICASE FAMILY"/>
    <property type="match status" value="1"/>
</dbReference>
<dbReference type="Proteomes" id="UP000267430">
    <property type="component" value="Unassembled WGS sequence"/>
</dbReference>
<name>A0A3S0U7Y8_9BACI</name>
<dbReference type="CDD" id="cd18808">
    <property type="entry name" value="SF1_C_Upf1"/>
    <property type="match status" value="1"/>
</dbReference>
<dbReference type="GO" id="GO:0004386">
    <property type="term" value="F:helicase activity"/>
    <property type="evidence" value="ECO:0007669"/>
    <property type="project" value="InterPro"/>
</dbReference>
<dbReference type="Pfam" id="PF10881">
    <property type="entry name" value="DUF2726"/>
    <property type="match status" value="1"/>
</dbReference>
<proteinExistence type="predicted"/>
<evidence type="ECO:0000256" key="1">
    <source>
        <dbReference type="SAM" id="Coils"/>
    </source>
</evidence>
<evidence type="ECO:0000313" key="7">
    <source>
        <dbReference type="Proteomes" id="UP000267430"/>
    </source>
</evidence>